<protein>
    <submittedName>
        <fullName evidence="3">GNAT family N-acetyltransferase</fullName>
        <ecNumber evidence="3">2.3.-.-</ecNumber>
    </submittedName>
</protein>
<gene>
    <name evidence="3" type="ORF">ACFFR3_38695</name>
</gene>
<keyword evidence="3" id="KW-0012">Acyltransferase</keyword>
<feature type="domain" description="N-acetyltransferase" evidence="2">
    <location>
        <begin position="1"/>
        <end position="158"/>
    </location>
</feature>
<proteinExistence type="predicted"/>
<dbReference type="PROSITE" id="PS51186">
    <property type="entry name" value="GNAT"/>
    <property type="match status" value="1"/>
</dbReference>
<dbReference type="InterPro" id="IPR000182">
    <property type="entry name" value="GNAT_dom"/>
</dbReference>
<evidence type="ECO:0000259" key="2">
    <source>
        <dbReference type="PROSITE" id="PS51186"/>
    </source>
</evidence>
<keyword evidence="1 3" id="KW-0808">Transferase</keyword>
<name>A0ABV5NYQ5_9ACTN</name>
<dbReference type="CDD" id="cd04301">
    <property type="entry name" value="NAT_SF"/>
    <property type="match status" value="1"/>
</dbReference>
<dbReference type="Gene3D" id="3.40.630.30">
    <property type="match status" value="1"/>
</dbReference>
<organism evidence="3 4">
    <name type="scientific">Nonomuraea salmonea</name>
    <dbReference type="NCBI Taxonomy" id="46181"/>
    <lineage>
        <taxon>Bacteria</taxon>
        <taxon>Bacillati</taxon>
        <taxon>Actinomycetota</taxon>
        <taxon>Actinomycetes</taxon>
        <taxon>Streptosporangiales</taxon>
        <taxon>Streptosporangiaceae</taxon>
        <taxon>Nonomuraea</taxon>
    </lineage>
</organism>
<reference evidence="3 4" key="1">
    <citation type="submission" date="2024-09" db="EMBL/GenBank/DDBJ databases">
        <authorList>
            <person name="Sun Q."/>
            <person name="Mori K."/>
        </authorList>
    </citation>
    <scope>NUCLEOTIDE SEQUENCE [LARGE SCALE GENOMIC DNA]</scope>
    <source>
        <strain evidence="3 4">JCM 3324</strain>
    </source>
</reference>
<evidence type="ECO:0000313" key="3">
    <source>
        <dbReference type="EMBL" id="MFB9475453.1"/>
    </source>
</evidence>
<sequence length="327" mass="36301">MRIQPIDPEQPGGLIEGLHEAYITAEAASGDDRGPEPGLAWFSHLIRRGGAGQRYEAWAATDGGKVAGGYGLELYETDNRHIGWLFPLAVRPESQGRGLGTALFAHALDRMRANGRTLLLTETITTGTAARFAAARGMTVAMNEARRTLDLRAADWDALRRMRPEVPGYHLEQWIGPAGPELLPDLAAVMGGMNDAPRDPGVEDQVHSVERLRQREESIPLTGRTSYTTIARRTSDGAPAGYTRILLDSARDNGWGHQADTTVLREHRGHRLGLLLKVANLLWLREHEPHLDRIITWNAVSNAHMLAINEAMGFELFDEWHEWRLPL</sequence>
<keyword evidence="4" id="KW-1185">Reference proteome</keyword>
<dbReference type="PANTHER" id="PTHR13947:SF37">
    <property type="entry name" value="LD18367P"/>
    <property type="match status" value="1"/>
</dbReference>
<dbReference type="Proteomes" id="UP001589568">
    <property type="component" value="Unassembled WGS sequence"/>
</dbReference>
<accession>A0ABV5NYQ5</accession>
<dbReference type="PANTHER" id="PTHR13947">
    <property type="entry name" value="GNAT FAMILY N-ACETYLTRANSFERASE"/>
    <property type="match status" value="1"/>
</dbReference>
<dbReference type="SUPFAM" id="SSF55729">
    <property type="entry name" value="Acyl-CoA N-acyltransferases (Nat)"/>
    <property type="match status" value="2"/>
</dbReference>
<dbReference type="GO" id="GO:0016746">
    <property type="term" value="F:acyltransferase activity"/>
    <property type="evidence" value="ECO:0007669"/>
    <property type="project" value="UniProtKB-KW"/>
</dbReference>
<dbReference type="Pfam" id="PF00583">
    <property type="entry name" value="Acetyltransf_1"/>
    <property type="match status" value="1"/>
</dbReference>
<comment type="caution">
    <text evidence="3">The sequence shown here is derived from an EMBL/GenBank/DDBJ whole genome shotgun (WGS) entry which is preliminary data.</text>
</comment>
<evidence type="ECO:0000313" key="4">
    <source>
        <dbReference type="Proteomes" id="UP001589568"/>
    </source>
</evidence>
<dbReference type="InterPro" id="IPR050769">
    <property type="entry name" value="NAT_camello-type"/>
</dbReference>
<dbReference type="EMBL" id="JBHMCF010000042">
    <property type="protein sequence ID" value="MFB9475453.1"/>
    <property type="molecule type" value="Genomic_DNA"/>
</dbReference>
<dbReference type="InterPro" id="IPR016181">
    <property type="entry name" value="Acyl_CoA_acyltransferase"/>
</dbReference>
<dbReference type="RefSeq" id="WP_345399187.1">
    <property type="nucleotide sequence ID" value="NZ_BAAAXS010000001.1"/>
</dbReference>
<evidence type="ECO:0000256" key="1">
    <source>
        <dbReference type="ARBA" id="ARBA00022679"/>
    </source>
</evidence>
<dbReference type="EC" id="2.3.-.-" evidence="3"/>